<gene>
    <name evidence="4" type="ORF">AUR64_08045</name>
</gene>
<keyword evidence="2" id="KW-0812">Transmembrane</keyword>
<keyword evidence="2" id="KW-1133">Transmembrane helix</keyword>
<keyword evidence="5" id="KW-1185">Reference proteome</keyword>
<feature type="compositionally biased region" description="Polar residues" evidence="1">
    <location>
        <begin position="145"/>
        <end position="156"/>
    </location>
</feature>
<reference evidence="4 5" key="1">
    <citation type="submission" date="2015-12" db="EMBL/GenBank/DDBJ databases">
        <title>Haloprofundus marisrubri gen. nov., sp. nov., an extremely halophilic archaeon isolated from the Discovery deep brine-seawater interface in the Red Sea.</title>
        <authorList>
            <person name="Zhang G."/>
            <person name="Stingl U."/>
            <person name="Rashid M."/>
        </authorList>
    </citation>
    <scope>NUCLEOTIDE SEQUENCE [LARGE SCALE GENOMIC DNA]</scope>
    <source>
        <strain evidence="4 5">SB9</strain>
    </source>
</reference>
<dbReference type="AlphaFoldDB" id="A0A0W1RBI3"/>
<feature type="transmembrane region" description="Helical" evidence="2">
    <location>
        <begin position="57"/>
        <end position="86"/>
    </location>
</feature>
<organism evidence="4 5">
    <name type="scientific">Haloprofundus marisrubri</name>
    <dbReference type="NCBI Taxonomy" id="1514971"/>
    <lineage>
        <taxon>Archaea</taxon>
        <taxon>Methanobacteriati</taxon>
        <taxon>Methanobacteriota</taxon>
        <taxon>Stenosarchaea group</taxon>
        <taxon>Halobacteria</taxon>
        <taxon>Halobacteriales</taxon>
        <taxon>Haloferacaceae</taxon>
        <taxon>Haloprofundus</taxon>
    </lineage>
</organism>
<dbReference type="Pfam" id="PF09851">
    <property type="entry name" value="SHOCT"/>
    <property type="match status" value="1"/>
</dbReference>
<evidence type="ECO:0000259" key="3">
    <source>
        <dbReference type="Pfam" id="PF09851"/>
    </source>
</evidence>
<comment type="caution">
    <text evidence="4">The sequence shown here is derived from an EMBL/GenBank/DDBJ whole genome shotgun (WGS) entry which is preliminary data.</text>
</comment>
<dbReference type="OrthoDB" id="178074at2157"/>
<proteinExistence type="predicted"/>
<evidence type="ECO:0000256" key="2">
    <source>
        <dbReference type="SAM" id="Phobius"/>
    </source>
</evidence>
<dbReference type="Proteomes" id="UP000054387">
    <property type="component" value="Unassembled WGS sequence"/>
</dbReference>
<dbReference type="RefSeq" id="WP_058580932.1">
    <property type="nucleotide sequence ID" value="NZ_LOPU01000017.1"/>
</dbReference>
<feature type="region of interest" description="Disordered" evidence="1">
    <location>
        <begin position="135"/>
        <end position="156"/>
    </location>
</feature>
<evidence type="ECO:0000256" key="1">
    <source>
        <dbReference type="SAM" id="MobiDB-lite"/>
    </source>
</evidence>
<dbReference type="InterPro" id="IPR018649">
    <property type="entry name" value="SHOCT"/>
</dbReference>
<accession>A0A0W1RBI3</accession>
<evidence type="ECO:0000313" key="5">
    <source>
        <dbReference type="Proteomes" id="UP000054387"/>
    </source>
</evidence>
<evidence type="ECO:0000313" key="4">
    <source>
        <dbReference type="EMBL" id="KTG10608.1"/>
    </source>
</evidence>
<dbReference type="EMBL" id="LOPU01000017">
    <property type="protein sequence ID" value="KTG10608.1"/>
    <property type="molecule type" value="Genomic_DNA"/>
</dbReference>
<name>A0A0W1RBI3_9EURY</name>
<feature type="domain" description="SHOCT" evidence="3">
    <location>
        <begin position="112"/>
        <end position="136"/>
    </location>
</feature>
<protein>
    <recommendedName>
        <fullName evidence="3">SHOCT domain-containing protein</fullName>
    </recommendedName>
</protein>
<keyword evidence="2" id="KW-0472">Membrane</keyword>
<sequence length="156" mass="16858">MRRTVVDRRLPTSMSRAVVSLLALTLSVELVLSGVSYLLSGMLHEGVVEQTLSTLAFLLAVPGGVFTAWAFLAFGLLGLVSTWSLVGGNADTTERRGDRAGGEQVVESDPVGVLQRRYADGEVTDEEFEEQLTRLLRSGEESDSSPENAETNELVE</sequence>